<feature type="domain" description="Glycoside hydrolase family 19 catalytic" evidence="1">
    <location>
        <begin position="34"/>
        <end position="145"/>
    </location>
</feature>
<dbReference type="InterPro" id="IPR023346">
    <property type="entry name" value="Lysozyme-like_dom_sf"/>
</dbReference>
<sequence>MDAKTLAAATGIPLARAQKWEGPISEAITYADITLARSIASFLAQTGHESMSFTRTKEMGDDKYLSQYDTGKKAERLGNTPEADGDGQLYAGRGLIQVTGKSNYRQCSLDLFGDERLVDHPQLLEEPRYAALSAAWYWKKKKLNSLSNDIMAQTQRINGGLNGIEDRKKRMSLALKALAA</sequence>
<dbReference type="InterPro" id="IPR052354">
    <property type="entry name" value="Cell_Wall_Dynamics_Protein"/>
</dbReference>
<dbReference type="RefSeq" id="YP_009820355.1">
    <property type="nucleotide sequence ID" value="NC_048166.1"/>
</dbReference>
<dbReference type="Pfam" id="PF00182">
    <property type="entry name" value="Glyco_hydro_19"/>
    <property type="match status" value="1"/>
</dbReference>
<organism evidence="2 3">
    <name type="scientific">Pseudomonas phage Lana</name>
    <dbReference type="NCBI Taxonomy" id="2530172"/>
    <lineage>
        <taxon>Viruses</taxon>
        <taxon>Duplodnaviria</taxon>
        <taxon>Heunggongvirae</taxon>
        <taxon>Uroviricota</taxon>
        <taxon>Caudoviricetes</taxon>
        <taxon>Lanavirus</taxon>
        <taxon>Lanavirus lana</taxon>
    </lineage>
</organism>
<dbReference type="GO" id="GO:0004568">
    <property type="term" value="F:chitinase activity"/>
    <property type="evidence" value="ECO:0007669"/>
    <property type="project" value="InterPro"/>
</dbReference>
<evidence type="ECO:0000259" key="1">
    <source>
        <dbReference type="Pfam" id="PF00182"/>
    </source>
</evidence>
<dbReference type="PANTHER" id="PTHR34408">
    <property type="entry name" value="FAMILY PROTEIN, PUTATIVE-RELATED"/>
    <property type="match status" value="1"/>
</dbReference>
<dbReference type="KEGG" id="vg:55011791"/>
<proteinExistence type="predicted"/>
<dbReference type="SUPFAM" id="SSF53955">
    <property type="entry name" value="Lysozyme-like"/>
    <property type="match status" value="1"/>
</dbReference>
<dbReference type="InterPro" id="IPR000726">
    <property type="entry name" value="Glyco_hydro_19_cat"/>
</dbReference>
<dbReference type="Gene3D" id="1.10.530.10">
    <property type="match status" value="1"/>
</dbReference>
<name>A0A481W7S9_9CAUD</name>
<dbReference type="EMBL" id="MK473373">
    <property type="protein sequence ID" value="QBJ04549.1"/>
    <property type="molecule type" value="Genomic_DNA"/>
</dbReference>
<reference evidence="2" key="1">
    <citation type="submission" date="2019-01" db="EMBL/GenBank/DDBJ databases">
        <authorList>
            <person name="Hylling O."/>
            <person name="Carstens A.B."/>
            <person name="Hansen L.H."/>
        </authorList>
    </citation>
    <scope>NUCLEOTIDE SEQUENCE [LARGE SCALE GENOMIC DNA]</scope>
</reference>
<keyword evidence="3" id="KW-1185">Reference proteome</keyword>
<dbReference type="SMR" id="A0A481W7S9"/>
<dbReference type="GO" id="GO:0006032">
    <property type="term" value="P:chitin catabolic process"/>
    <property type="evidence" value="ECO:0007669"/>
    <property type="project" value="InterPro"/>
</dbReference>
<protein>
    <submittedName>
        <fullName evidence="2">Lysozyme</fullName>
    </submittedName>
</protein>
<dbReference type="GO" id="GO:0016998">
    <property type="term" value="P:cell wall macromolecule catabolic process"/>
    <property type="evidence" value="ECO:0007669"/>
    <property type="project" value="InterPro"/>
</dbReference>
<evidence type="ECO:0000313" key="3">
    <source>
        <dbReference type="Proteomes" id="UP000293575"/>
    </source>
</evidence>
<evidence type="ECO:0000313" key="2">
    <source>
        <dbReference type="EMBL" id="QBJ04549.1"/>
    </source>
</evidence>
<dbReference type="Proteomes" id="UP000293575">
    <property type="component" value="Segment"/>
</dbReference>
<dbReference type="GeneID" id="55011791"/>
<accession>A0A481W7S9</accession>
<dbReference type="PANTHER" id="PTHR34408:SF1">
    <property type="entry name" value="GLYCOSYL HYDROLASE FAMILY 19 DOMAIN-CONTAINING PROTEIN HI_1415"/>
    <property type="match status" value="1"/>
</dbReference>